<dbReference type="PANTHER" id="PTHR37423">
    <property type="entry name" value="SOLUBLE LYTIC MUREIN TRANSGLYCOSYLASE-RELATED"/>
    <property type="match status" value="1"/>
</dbReference>
<reference evidence="5" key="1">
    <citation type="journal article" date="2019" name="Int. J. Syst. Evol. Microbiol.">
        <title>The Global Catalogue of Microorganisms (GCM) 10K type strain sequencing project: providing services to taxonomists for standard genome sequencing and annotation.</title>
        <authorList>
            <consortium name="The Broad Institute Genomics Platform"/>
            <consortium name="The Broad Institute Genome Sequencing Center for Infectious Disease"/>
            <person name="Wu L."/>
            <person name="Ma J."/>
        </authorList>
    </citation>
    <scope>NUCLEOTIDE SEQUENCE [LARGE SCALE GENOMIC DNA]</scope>
    <source>
        <strain evidence="5">KCTC 42424</strain>
    </source>
</reference>
<dbReference type="Pfam" id="PF11873">
    <property type="entry name" value="Mltc_N"/>
    <property type="match status" value="1"/>
</dbReference>
<keyword evidence="5" id="KW-1185">Reference proteome</keyword>
<protein>
    <submittedName>
        <fullName evidence="4">Murein transglycosylase domain-containing protein</fullName>
    </submittedName>
</protein>
<dbReference type="EMBL" id="JBHRYB010000001">
    <property type="protein sequence ID" value="MFC3679046.1"/>
    <property type="molecule type" value="Genomic_DNA"/>
</dbReference>
<dbReference type="CDD" id="cd16893">
    <property type="entry name" value="LT_MltC_MltE"/>
    <property type="match status" value="1"/>
</dbReference>
<gene>
    <name evidence="4" type="ORF">ACFOMG_02825</name>
</gene>
<evidence type="ECO:0000313" key="5">
    <source>
        <dbReference type="Proteomes" id="UP001595722"/>
    </source>
</evidence>
<dbReference type="RefSeq" id="WP_376864658.1">
    <property type="nucleotide sequence ID" value="NZ_JBHRYB010000001.1"/>
</dbReference>
<dbReference type="Gene3D" id="1.10.530.10">
    <property type="match status" value="1"/>
</dbReference>
<dbReference type="InterPro" id="IPR023346">
    <property type="entry name" value="Lysozyme-like_dom_sf"/>
</dbReference>
<evidence type="ECO:0000259" key="3">
    <source>
        <dbReference type="Pfam" id="PF11873"/>
    </source>
</evidence>
<dbReference type="Proteomes" id="UP001595722">
    <property type="component" value="Unassembled WGS sequence"/>
</dbReference>
<evidence type="ECO:0000256" key="1">
    <source>
        <dbReference type="ARBA" id="ARBA00007734"/>
    </source>
</evidence>
<accession>A0ABV7VND0</accession>
<dbReference type="PANTHER" id="PTHR37423:SF2">
    <property type="entry name" value="MEMBRANE-BOUND LYTIC MUREIN TRANSGLYCOSYLASE C"/>
    <property type="match status" value="1"/>
</dbReference>
<feature type="domain" description="Murein transglycosylase-C N-terminal" evidence="3">
    <location>
        <begin position="33"/>
        <end position="173"/>
    </location>
</feature>
<evidence type="ECO:0000259" key="2">
    <source>
        <dbReference type="Pfam" id="PF01464"/>
    </source>
</evidence>
<dbReference type="PROSITE" id="PS00922">
    <property type="entry name" value="TRANSGLYCOSYLASE"/>
    <property type="match status" value="1"/>
</dbReference>
<dbReference type="Pfam" id="PF01464">
    <property type="entry name" value="SLT"/>
    <property type="match status" value="1"/>
</dbReference>
<dbReference type="InterPro" id="IPR008258">
    <property type="entry name" value="Transglycosylase_SLT_dom_1"/>
</dbReference>
<comment type="caution">
    <text evidence="4">The sequence shown here is derived from an EMBL/GenBank/DDBJ whole genome shotgun (WGS) entry which is preliminary data.</text>
</comment>
<evidence type="ECO:0000313" key="4">
    <source>
        <dbReference type="EMBL" id="MFC3679046.1"/>
    </source>
</evidence>
<sequence length="344" mass="39125">MLSWSVPLHSAELPDNFSELSDDVQAVILEYTFFAEQADQVWGDEFQQSSIHSMVKYLDDFHTRVRIDFAAGSIRVETRGSKTPLQSLQKAIKATLLTPADPNAIDLYTAADFGLTGKPFLAGQVLDHDGQAVLYPWRAERYAAYLVAEQLRQGGGKYWVDMPMVGNYKRISADRYRIPVSRAAKHYRLSEALIFAIMETESSFNPMAVSHANAYGLMQVMRNTAGKDVFQRIYQRSDKPSRNFLLDPENNIDVGSAYLSILRDVYLRDVKGWLKKEYCMIAAYNGGAGNLFKAFGSGRKQALARINAMTTEQVYRTIVTQHPKHESRNYLKKVTRFKKKYVSW</sequence>
<feature type="domain" description="Transglycosylase SLT" evidence="2">
    <location>
        <begin position="181"/>
        <end position="301"/>
    </location>
</feature>
<organism evidence="4 5">
    <name type="scientific">Bacterioplanoides pacificum</name>
    <dbReference type="NCBI Taxonomy" id="1171596"/>
    <lineage>
        <taxon>Bacteria</taxon>
        <taxon>Pseudomonadati</taxon>
        <taxon>Pseudomonadota</taxon>
        <taxon>Gammaproteobacteria</taxon>
        <taxon>Oceanospirillales</taxon>
        <taxon>Oceanospirillaceae</taxon>
        <taxon>Bacterioplanoides</taxon>
    </lineage>
</organism>
<name>A0ABV7VND0_9GAMM</name>
<comment type="similarity">
    <text evidence="1">Belongs to the transglycosylase Slt family.</text>
</comment>
<dbReference type="SUPFAM" id="SSF53955">
    <property type="entry name" value="Lysozyme-like"/>
    <property type="match status" value="1"/>
</dbReference>
<proteinExistence type="inferred from homology"/>
<dbReference type="InterPro" id="IPR000189">
    <property type="entry name" value="Transglyc_AS"/>
</dbReference>
<dbReference type="InterPro" id="IPR024570">
    <property type="entry name" value="Murein_transglycosylaseC_N"/>
</dbReference>